<protein>
    <submittedName>
        <fullName evidence="1">Uncharacterized protein</fullName>
    </submittedName>
</protein>
<dbReference type="Proteomes" id="UP000305840">
    <property type="component" value="Unassembled WGS sequence"/>
</dbReference>
<accession>A0A4U2F315</accession>
<reference evidence="1 2" key="1">
    <citation type="submission" date="2019-04" db="EMBL/GenBank/DDBJ databases">
        <title>A reverse ecology approach based on a biological definition of microbial populations.</title>
        <authorList>
            <person name="Arevalo P."/>
            <person name="Vaninsberghe D."/>
            <person name="Elsherbini J."/>
            <person name="Gore J."/>
            <person name="Polz M."/>
        </authorList>
    </citation>
    <scope>NUCLEOTIDE SEQUENCE [LARGE SCALE GENOMIC DNA]</scope>
    <source>
        <strain evidence="1 2">10N.222.48.A1</strain>
    </source>
</reference>
<comment type="caution">
    <text evidence="1">The sequence shown here is derived from an EMBL/GenBank/DDBJ whole genome shotgun (WGS) entry which is preliminary data.</text>
</comment>
<evidence type="ECO:0000313" key="1">
    <source>
        <dbReference type="EMBL" id="TKG09442.1"/>
    </source>
</evidence>
<dbReference type="RefSeq" id="WP_017083977.1">
    <property type="nucleotide sequence ID" value="NZ_MCYA01000024.1"/>
</dbReference>
<dbReference type="EMBL" id="SYVO01000029">
    <property type="protein sequence ID" value="TKG09442.1"/>
    <property type="molecule type" value="Genomic_DNA"/>
</dbReference>
<gene>
    <name evidence="1" type="ORF">FCV91_10525</name>
</gene>
<organism evidence="1 2">
    <name type="scientific">Vibrio lentus</name>
    <dbReference type="NCBI Taxonomy" id="136468"/>
    <lineage>
        <taxon>Bacteria</taxon>
        <taxon>Pseudomonadati</taxon>
        <taxon>Pseudomonadota</taxon>
        <taxon>Gammaproteobacteria</taxon>
        <taxon>Vibrionales</taxon>
        <taxon>Vibrionaceae</taxon>
        <taxon>Vibrio</taxon>
    </lineage>
</organism>
<evidence type="ECO:0000313" key="2">
    <source>
        <dbReference type="Proteomes" id="UP000305840"/>
    </source>
</evidence>
<name>A0A4U2F315_9VIBR</name>
<sequence>MSDKKSIFPEGSMAQEAELNNTSVLNSNADENTFFPKTSMAYQNEVKASRITPGMGQGFLPPLKKSGYMQATAQQNAPTQTANIAPENMYWPPYNFIEGEYINTKVLPDDALRTQLQNNHTEVMLLTLEEAFRVLQSWGWMDTKDTWKSITTSTGGQVMVNYGVNGKDVVSTSMIIAQFNIHGLKATKLGIKATLGMKAAVSLNHLGNEMISLSGYSGLRRILTGTNYRLDNPKVVQLGIGKYGLANSIKSGTVLTFYVAAGFRILDYILNDEVYLTTLIGSLATDIVKIGIASLVAGIAGAIALAATSFVAAHLAAVVVVGTLAAFALNELDEHYGITPQVIELLEKAQQEAVEKGRELQREVKNGILDTTEMLIEGTLETGKKVIEAELKRFIKRSINELILKPI</sequence>
<dbReference type="AlphaFoldDB" id="A0A4U2F315"/>
<proteinExistence type="predicted"/>